<name>A0A650CHU1_SULOH</name>
<accession>A0A650CHU1</accession>
<protein>
    <recommendedName>
        <fullName evidence="4">2-oxoacid oxidoreductase (ferredoxin)</fullName>
        <ecNumber evidence="4">1.2.7.11</ecNumber>
    </recommendedName>
</protein>
<evidence type="ECO:0000313" key="9">
    <source>
        <dbReference type="EMBL" id="MBB5253630.1"/>
    </source>
</evidence>
<dbReference type="RefSeq" id="WP_156014840.1">
    <property type="nucleotide sequence ID" value="NZ_CP045484.1"/>
</dbReference>
<keyword evidence="10" id="KW-0670">Pyruvate</keyword>
<dbReference type="GO" id="GO:0019164">
    <property type="term" value="F:pyruvate synthase activity"/>
    <property type="evidence" value="ECO:0007669"/>
    <property type="project" value="UniProtKB-ARBA"/>
</dbReference>
<dbReference type="KEGG" id="soh:D1869_09240"/>
<dbReference type="CDD" id="cd02000">
    <property type="entry name" value="TPP_E1_PDC_ADC_BCADC"/>
    <property type="match status" value="1"/>
</dbReference>
<dbReference type="GO" id="GO:0004739">
    <property type="term" value="F:pyruvate dehydrogenase (acetyl-transferring) activity"/>
    <property type="evidence" value="ECO:0007669"/>
    <property type="project" value="TreeGrafter"/>
</dbReference>
<evidence type="ECO:0000256" key="2">
    <source>
        <dbReference type="ARBA" id="ARBA00003908"/>
    </source>
</evidence>
<reference evidence="9 12" key="2">
    <citation type="submission" date="2020-08" db="EMBL/GenBank/DDBJ databases">
        <title>Genomic Encyclopedia of Type Strains, Phase IV (KMG-IV): sequencing the most valuable type-strain genomes for metagenomic binning, comparative biology and taxonomic classification.</title>
        <authorList>
            <person name="Goeker M."/>
        </authorList>
    </citation>
    <scope>NUCLEOTIDE SEQUENCE [LARGE SCALE GENOMIC DNA]</scope>
    <source>
        <strain evidence="9 12">DSM 12421</strain>
    </source>
</reference>
<dbReference type="Proteomes" id="UP000582213">
    <property type="component" value="Unassembled WGS sequence"/>
</dbReference>
<comment type="subunit">
    <text evidence="3">Heterodimer composed of an alpha and a beta subunit.</text>
</comment>
<dbReference type="PANTHER" id="PTHR11516:SF60">
    <property type="entry name" value="PYRUVATE DEHYDROGENASE E1 COMPONENT SUBUNIT ALPHA"/>
    <property type="match status" value="1"/>
</dbReference>
<dbReference type="PANTHER" id="PTHR11516">
    <property type="entry name" value="PYRUVATE DEHYDROGENASE E1 COMPONENT, ALPHA SUBUNIT BACTERIAL AND ORGANELLAR"/>
    <property type="match status" value="1"/>
</dbReference>
<dbReference type="Pfam" id="PF00676">
    <property type="entry name" value="E1_dh"/>
    <property type="match status" value="1"/>
</dbReference>
<evidence type="ECO:0000256" key="4">
    <source>
        <dbReference type="ARBA" id="ARBA00012691"/>
    </source>
</evidence>
<comment type="catalytic activity">
    <reaction evidence="7">
        <text>a 2-oxocarboxylate + 2 oxidized [2Fe-2S]-[ferredoxin] + CoA = an acyl-CoA + 2 reduced [2Fe-2S]-[ferredoxin] + CO2 + H(+)</text>
        <dbReference type="Rhea" id="RHEA:42316"/>
        <dbReference type="Rhea" id="RHEA-COMP:10000"/>
        <dbReference type="Rhea" id="RHEA-COMP:10001"/>
        <dbReference type="ChEBI" id="CHEBI:15378"/>
        <dbReference type="ChEBI" id="CHEBI:16526"/>
        <dbReference type="ChEBI" id="CHEBI:33737"/>
        <dbReference type="ChEBI" id="CHEBI:33738"/>
        <dbReference type="ChEBI" id="CHEBI:35179"/>
        <dbReference type="ChEBI" id="CHEBI:57287"/>
        <dbReference type="ChEBI" id="CHEBI:58342"/>
        <dbReference type="EC" id="1.2.7.11"/>
    </reaction>
</comment>
<proteinExistence type="predicted"/>
<comment type="function">
    <text evidence="2">Catalyzes the coenzyme A-dependent oxidative decarboxylation of different 2-oxoacids such as 2-oxoglutarate, pyruvate and 2-oxobutyrate to form their CoA derivatives.</text>
</comment>
<evidence type="ECO:0000256" key="6">
    <source>
        <dbReference type="ARBA" id="ARBA00023052"/>
    </source>
</evidence>
<evidence type="ECO:0000313" key="10">
    <source>
        <dbReference type="EMBL" id="QGR17353.1"/>
    </source>
</evidence>
<evidence type="ECO:0000256" key="7">
    <source>
        <dbReference type="ARBA" id="ARBA00048893"/>
    </source>
</evidence>
<dbReference type="InterPro" id="IPR001017">
    <property type="entry name" value="DH_E1"/>
</dbReference>
<feature type="domain" description="Dehydrogenase E1 component" evidence="8">
    <location>
        <begin position="60"/>
        <end position="336"/>
    </location>
</feature>
<keyword evidence="6" id="KW-0786">Thiamine pyrophosphate</keyword>
<evidence type="ECO:0000256" key="3">
    <source>
        <dbReference type="ARBA" id="ARBA00011631"/>
    </source>
</evidence>
<reference evidence="10 11" key="1">
    <citation type="submission" date="2019-10" db="EMBL/GenBank/DDBJ databases">
        <title>Genome Sequences from Six Type Strain Members of the Archaeal Family Sulfolobaceae: Acidianus ambivalens, Acidianus infernus, Metallosphaera prunae, Stygiolobus azoricus, Sulfolobus metallicus, and Sulfurisphaera ohwakuensis.</title>
        <authorList>
            <person name="Counts J.A."/>
            <person name="Kelly R.M."/>
        </authorList>
    </citation>
    <scope>NUCLEOTIDE SEQUENCE [LARGE SCALE GENOMIC DNA]</scope>
    <source>
        <strain evidence="10 11">TA-1</strain>
    </source>
</reference>
<evidence type="ECO:0000256" key="5">
    <source>
        <dbReference type="ARBA" id="ARBA00023002"/>
    </source>
</evidence>
<comment type="cofactor">
    <cofactor evidence="1">
        <name>thiamine diphosphate</name>
        <dbReference type="ChEBI" id="CHEBI:58937"/>
    </cofactor>
</comment>
<dbReference type="GO" id="GO:0018491">
    <property type="term" value="F:2-oxobutyrate synthase activity"/>
    <property type="evidence" value="ECO:0007669"/>
    <property type="project" value="UniProtKB-ARBA"/>
</dbReference>
<dbReference type="InterPro" id="IPR029061">
    <property type="entry name" value="THDP-binding"/>
</dbReference>
<dbReference type="SUPFAM" id="SSF52518">
    <property type="entry name" value="Thiamin diphosphate-binding fold (THDP-binding)"/>
    <property type="match status" value="1"/>
</dbReference>
<dbReference type="GeneID" id="42801425"/>
<keyword evidence="5 9" id="KW-0560">Oxidoreductase</keyword>
<dbReference type="EMBL" id="CP045484">
    <property type="protein sequence ID" value="QGR17353.1"/>
    <property type="molecule type" value="Genomic_DNA"/>
</dbReference>
<keyword evidence="11" id="KW-1185">Reference proteome</keyword>
<dbReference type="GO" id="GO:0047553">
    <property type="term" value="F:2-oxoglutarate synthase activity"/>
    <property type="evidence" value="ECO:0007669"/>
    <property type="project" value="UniProtKB-ARBA"/>
</dbReference>
<dbReference type="InterPro" id="IPR050642">
    <property type="entry name" value="PDH_E1_Alpha_Subunit"/>
</dbReference>
<sequence>MIIKPEPTLKDLQFILEENRIKASDLLEMYRRMVLSRYFEEEIKRIYNQDKNPFNMAVGLIRGEMHLSIGQEAIAVGTLYNARDEDVVISTHRPHHHAIAKGVDLKKLAAEIFGKVTGLCRGKGGHMHLFDKTKNFACSGIVGASFPQAAGAAFAFKYLGKDNVAFAFAGEGASNHGTFFETLNLASSWELPLVIVIEDNKYADSTPKSLTMATTFHYQQGLANNVLSYLVDGMDVVDVYITAKKAVEKARRGFGPTLIEALTYRYVGHFEGDTEEYRSKEEVEFWYTVDPIRRHENRLLKLGYADEDKLNKIKEEAKKEVSEAIKFAIESPLPDPNEAFVGVFA</sequence>
<evidence type="ECO:0000259" key="8">
    <source>
        <dbReference type="Pfam" id="PF00676"/>
    </source>
</evidence>
<dbReference type="EMBL" id="JACHFY010000005">
    <property type="protein sequence ID" value="MBB5253630.1"/>
    <property type="molecule type" value="Genomic_DNA"/>
</dbReference>
<organism evidence="10 11">
    <name type="scientific">Sulfurisphaera ohwakuensis</name>
    <dbReference type="NCBI Taxonomy" id="69656"/>
    <lineage>
        <taxon>Archaea</taxon>
        <taxon>Thermoproteota</taxon>
        <taxon>Thermoprotei</taxon>
        <taxon>Sulfolobales</taxon>
        <taxon>Sulfolobaceae</taxon>
        <taxon>Sulfurisphaera</taxon>
    </lineage>
</organism>
<dbReference type="EC" id="1.2.7.11" evidence="4"/>
<gene>
    <name evidence="10" type="ORF">D1869_09240</name>
    <name evidence="9" type="ORF">HNQ62_001399</name>
</gene>
<evidence type="ECO:0000256" key="1">
    <source>
        <dbReference type="ARBA" id="ARBA00001964"/>
    </source>
</evidence>
<dbReference type="Gene3D" id="3.40.50.970">
    <property type="match status" value="1"/>
</dbReference>
<evidence type="ECO:0000313" key="12">
    <source>
        <dbReference type="Proteomes" id="UP000582213"/>
    </source>
</evidence>
<evidence type="ECO:0000313" key="11">
    <source>
        <dbReference type="Proteomes" id="UP000427373"/>
    </source>
</evidence>
<dbReference type="Proteomes" id="UP000427373">
    <property type="component" value="Chromosome"/>
</dbReference>
<dbReference type="OrthoDB" id="25266at2157"/>
<dbReference type="AlphaFoldDB" id="A0A650CHU1"/>